<accession>A0A0P9CMV8</accession>
<reference evidence="2 3" key="1">
    <citation type="submission" date="2015-09" db="EMBL/GenBank/DDBJ databases">
        <title>Draft genome sequence of Acidiplasma aeolicum DSM 18409.</title>
        <authorList>
            <person name="Hemp J."/>
        </authorList>
    </citation>
    <scope>NUCLEOTIDE SEQUENCE [LARGE SCALE GENOMIC DNA]</scope>
    <source>
        <strain evidence="2 3">V</strain>
    </source>
</reference>
<dbReference type="AlphaFoldDB" id="A0A0P9CMV8"/>
<gene>
    <name evidence="2" type="ORF">SE19_02305</name>
</gene>
<feature type="non-terminal residue" evidence="2">
    <location>
        <position position="229"/>
    </location>
</feature>
<dbReference type="EMBL" id="LJCQ01000124">
    <property type="protein sequence ID" value="KPV47151.1"/>
    <property type="molecule type" value="Genomic_DNA"/>
</dbReference>
<name>A0A0P9CMV8_9ARCH</name>
<proteinExistence type="predicted"/>
<evidence type="ECO:0008006" key="4">
    <source>
        <dbReference type="Google" id="ProtNLM"/>
    </source>
</evidence>
<keyword evidence="1" id="KW-1133">Transmembrane helix</keyword>
<evidence type="ECO:0000256" key="1">
    <source>
        <dbReference type="SAM" id="Phobius"/>
    </source>
</evidence>
<keyword evidence="1" id="KW-0812">Transmembrane</keyword>
<dbReference type="Proteomes" id="UP000050515">
    <property type="component" value="Unassembled WGS sequence"/>
</dbReference>
<evidence type="ECO:0000313" key="3">
    <source>
        <dbReference type="Proteomes" id="UP000050515"/>
    </source>
</evidence>
<keyword evidence="1" id="KW-0472">Membrane</keyword>
<organism evidence="2 3">
    <name type="scientific">Acidiplasma aeolicum</name>
    <dbReference type="NCBI Taxonomy" id="507754"/>
    <lineage>
        <taxon>Archaea</taxon>
        <taxon>Methanobacteriati</taxon>
        <taxon>Thermoplasmatota</taxon>
        <taxon>Thermoplasmata</taxon>
        <taxon>Thermoplasmatales</taxon>
        <taxon>Ferroplasmaceae</taxon>
        <taxon>Acidiplasma</taxon>
    </lineage>
</organism>
<feature type="transmembrane region" description="Helical" evidence="1">
    <location>
        <begin position="195"/>
        <end position="215"/>
    </location>
</feature>
<protein>
    <recommendedName>
        <fullName evidence="4">Thermopsin</fullName>
    </recommendedName>
</protein>
<evidence type="ECO:0000313" key="2">
    <source>
        <dbReference type="EMBL" id="KPV47151.1"/>
    </source>
</evidence>
<sequence>MNSSGMLVYPDWHIYLYGSGNFTFSSNGTIIETGVSLGAFDFSYTFTGPAGSAANASLIFQGVAYTFKDTIIGPLSHHAIESVTVTSSYLGQDQFLSVSSGVSGALMYPHWIATLQSSENETYSILVNGQQIASGTVVGTKTVDFNVTGNTTSVSIGLGSHVYQYPNEIISTIPIQKYYGPKPPTLQYTFAEYEYGIIKAFIASLFAVVIASFSVRKWVIEHEKREVRL</sequence>
<comment type="caution">
    <text evidence="2">The sequence shown here is derived from an EMBL/GenBank/DDBJ whole genome shotgun (WGS) entry which is preliminary data.</text>
</comment>